<dbReference type="EMBL" id="ML211533">
    <property type="protein sequence ID" value="TFK82000.1"/>
    <property type="molecule type" value="Genomic_DNA"/>
</dbReference>
<sequence>MRQPALWRAHQKLCRIFGDIVHLSVFGQHLVVLGSQRAIFDILEKQSVATSDRQQHPLIELSGQGFNFAFFPYDQWWRRHRRIFSQCIPTTVPKEQLLVQQDYAALFLKKLLQNPTDFCDHIRYAFSATIVKIIYGVEVADDNDPNVDRMVRLLEGLQAFNSPRILVQYFPILQHVPLWVPILGSQLRMLAGWRAAADEVKQVMFDKTVDDLEHGRQNTSVLARILRGLEEETGVNMAEEHLIAKNTCVTAFEGASDTTFSTTQAFFLAMSLNPDVQKRAQAELDAVIGPHRLPDQADRTSLPYVSAVLKESLRWHTVAPFGVPHCNAEDIEYRGYFIPKGTTFIANAWACMHDPEVYPEPDRFLPDRFMRDGKLNPDIRDPGDFVFGYGRRKCPGKAFAEDAMFAIIAMTLHVFDITPPLDETGKPIVISPSVTGSYMMYLEDCRCSIKPRSAQAEALILGAAVESSDGLAA</sequence>
<reference evidence="15 16" key="1">
    <citation type="journal article" date="2019" name="Nat. Ecol. Evol.">
        <title>Megaphylogeny resolves global patterns of mushroom evolution.</title>
        <authorList>
            <person name="Varga T."/>
            <person name="Krizsan K."/>
            <person name="Foldi C."/>
            <person name="Dima B."/>
            <person name="Sanchez-Garcia M."/>
            <person name="Sanchez-Ramirez S."/>
            <person name="Szollosi G.J."/>
            <person name="Szarkandi J.G."/>
            <person name="Papp V."/>
            <person name="Albert L."/>
            <person name="Andreopoulos W."/>
            <person name="Angelini C."/>
            <person name="Antonin V."/>
            <person name="Barry K.W."/>
            <person name="Bougher N.L."/>
            <person name="Buchanan P."/>
            <person name="Buyck B."/>
            <person name="Bense V."/>
            <person name="Catcheside P."/>
            <person name="Chovatia M."/>
            <person name="Cooper J."/>
            <person name="Damon W."/>
            <person name="Desjardin D."/>
            <person name="Finy P."/>
            <person name="Geml J."/>
            <person name="Haridas S."/>
            <person name="Hughes K."/>
            <person name="Justo A."/>
            <person name="Karasinski D."/>
            <person name="Kautmanova I."/>
            <person name="Kiss B."/>
            <person name="Kocsube S."/>
            <person name="Kotiranta H."/>
            <person name="LaButti K.M."/>
            <person name="Lechner B.E."/>
            <person name="Liimatainen K."/>
            <person name="Lipzen A."/>
            <person name="Lukacs Z."/>
            <person name="Mihaltcheva S."/>
            <person name="Morgado L.N."/>
            <person name="Niskanen T."/>
            <person name="Noordeloos M.E."/>
            <person name="Ohm R.A."/>
            <person name="Ortiz-Santana B."/>
            <person name="Ovrebo C."/>
            <person name="Racz N."/>
            <person name="Riley R."/>
            <person name="Savchenko A."/>
            <person name="Shiryaev A."/>
            <person name="Soop K."/>
            <person name="Spirin V."/>
            <person name="Szebenyi C."/>
            <person name="Tomsovsky M."/>
            <person name="Tulloss R.E."/>
            <person name="Uehling J."/>
            <person name="Grigoriev I.V."/>
            <person name="Vagvolgyi C."/>
            <person name="Papp T."/>
            <person name="Martin F.M."/>
            <person name="Miettinen O."/>
            <person name="Hibbett D.S."/>
            <person name="Nagy L.G."/>
        </authorList>
    </citation>
    <scope>NUCLEOTIDE SEQUENCE [LARGE SCALE GENOMIC DNA]</scope>
    <source>
        <strain evidence="15 16">HHB13444</strain>
    </source>
</reference>
<comment type="cofactor">
    <cofactor evidence="1 13">
        <name>heme</name>
        <dbReference type="ChEBI" id="CHEBI:30413"/>
    </cofactor>
</comment>
<dbReference type="PRINTS" id="PR00463">
    <property type="entry name" value="EP450I"/>
</dbReference>
<comment type="pathway">
    <text evidence="3">Secondary metabolite biosynthesis.</text>
</comment>
<dbReference type="Proteomes" id="UP000308197">
    <property type="component" value="Unassembled WGS sequence"/>
</dbReference>
<evidence type="ECO:0000256" key="2">
    <source>
        <dbReference type="ARBA" id="ARBA00004167"/>
    </source>
</evidence>
<evidence type="ECO:0000313" key="16">
    <source>
        <dbReference type="Proteomes" id="UP000308197"/>
    </source>
</evidence>
<keyword evidence="12" id="KW-0472">Membrane</keyword>
<evidence type="ECO:0000256" key="6">
    <source>
        <dbReference type="ARBA" id="ARBA00022692"/>
    </source>
</evidence>
<evidence type="ECO:0000256" key="12">
    <source>
        <dbReference type="ARBA" id="ARBA00023136"/>
    </source>
</evidence>
<dbReference type="GO" id="GO:0016705">
    <property type="term" value="F:oxidoreductase activity, acting on paired donors, with incorporation or reduction of molecular oxygen"/>
    <property type="evidence" value="ECO:0007669"/>
    <property type="project" value="InterPro"/>
</dbReference>
<comment type="similarity">
    <text evidence="4 14">Belongs to the cytochrome P450 family.</text>
</comment>
<evidence type="ECO:0000256" key="4">
    <source>
        <dbReference type="ARBA" id="ARBA00010617"/>
    </source>
</evidence>
<evidence type="ECO:0000256" key="5">
    <source>
        <dbReference type="ARBA" id="ARBA00022617"/>
    </source>
</evidence>
<keyword evidence="6" id="KW-0812">Transmembrane</keyword>
<keyword evidence="16" id="KW-1185">Reference proteome</keyword>
<keyword evidence="7 13" id="KW-0479">Metal-binding</keyword>
<dbReference type="InterPro" id="IPR050364">
    <property type="entry name" value="Cytochrome_P450_fung"/>
</dbReference>
<dbReference type="PANTHER" id="PTHR46300:SF7">
    <property type="entry name" value="P450, PUTATIVE (EUROFUNG)-RELATED"/>
    <property type="match status" value="1"/>
</dbReference>
<keyword evidence="5 13" id="KW-0349">Heme</keyword>
<accession>A0A5C3P125</accession>
<evidence type="ECO:0000256" key="14">
    <source>
        <dbReference type="RuleBase" id="RU000461"/>
    </source>
</evidence>
<dbReference type="InterPro" id="IPR036396">
    <property type="entry name" value="Cyt_P450_sf"/>
</dbReference>
<dbReference type="STRING" id="1314778.A0A5C3P125"/>
<dbReference type="InterPro" id="IPR001128">
    <property type="entry name" value="Cyt_P450"/>
</dbReference>
<evidence type="ECO:0000256" key="1">
    <source>
        <dbReference type="ARBA" id="ARBA00001971"/>
    </source>
</evidence>
<feature type="binding site" description="axial binding residue" evidence="13">
    <location>
        <position position="394"/>
    </location>
    <ligand>
        <name>heme</name>
        <dbReference type="ChEBI" id="CHEBI:30413"/>
    </ligand>
    <ligandPart>
        <name>Fe</name>
        <dbReference type="ChEBI" id="CHEBI:18248"/>
    </ligandPart>
</feature>
<evidence type="ECO:0000313" key="15">
    <source>
        <dbReference type="EMBL" id="TFK82000.1"/>
    </source>
</evidence>
<evidence type="ECO:0000256" key="11">
    <source>
        <dbReference type="ARBA" id="ARBA00023033"/>
    </source>
</evidence>
<comment type="subcellular location">
    <subcellularLocation>
        <location evidence="2">Membrane</location>
        <topology evidence="2">Single-pass membrane protein</topology>
    </subcellularLocation>
</comment>
<protein>
    <submittedName>
        <fullName evidence="15">CyP450 monooxygenase</fullName>
    </submittedName>
</protein>
<dbReference type="PROSITE" id="PS00086">
    <property type="entry name" value="CYTOCHROME_P450"/>
    <property type="match status" value="1"/>
</dbReference>
<name>A0A5C3P125_9APHY</name>
<dbReference type="InterPro" id="IPR017972">
    <property type="entry name" value="Cyt_P450_CS"/>
</dbReference>
<keyword evidence="11 14" id="KW-0503">Monooxygenase</keyword>
<dbReference type="Gene3D" id="1.10.630.10">
    <property type="entry name" value="Cytochrome P450"/>
    <property type="match status" value="1"/>
</dbReference>
<dbReference type="CDD" id="cd11065">
    <property type="entry name" value="CYP64-like"/>
    <property type="match status" value="1"/>
</dbReference>
<dbReference type="PANTHER" id="PTHR46300">
    <property type="entry name" value="P450, PUTATIVE (EUROFUNG)-RELATED-RELATED"/>
    <property type="match status" value="1"/>
</dbReference>
<evidence type="ECO:0000256" key="8">
    <source>
        <dbReference type="ARBA" id="ARBA00022989"/>
    </source>
</evidence>
<keyword evidence="10 13" id="KW-0408">Iron</keyword>
<keyword evidence="9 14" id="KW-0560">Oxidoreductase</keyword>
<dbReference type="Pfam" id="PF00067">
    <property type="entry name" value="p450"/>
    <property type="match status" value="1"/>
</dbReference>
<organism evidence="15 16">
    <name type="scientific">Polyporus arcularius HHB13444</name>
    <dbReference type="NCBI Taxonomy" id="1314778"/>
    <lineage>
        <taxon>Eukaryota</taxon>
        <taxon>Fungi</taxon>
        <taxon>Dikarya</taxon>
        <taxon>Basidiomycota</taxon>
        <taxon>Agaricomycotina</taxon>
        <taxon>Agaricomycetes</taxon>
        <taxon>Polyporales</taxon>
        <taxon>Polyporaceae</taxon>
        <taxon>Polyporus</taxon>
    </lineage>
</organism>
<keyword evidence="8" id="KW-1133">Transmembrane helix</keyword>
<dbReference type="InterPro" id="IPR002401">
    <property type="entry name" value="Cyt_P450_E_grp-I"/>
</dbReference>
<dbReference type="GO" id="GO:0016020">
    <property type="term" value="C:membrane"/>
    <property type="evidence" value="ECO:0007669"/>
    <property type="project" value="UniProtKB-SubCell"/>
</dbReference>
<evidence type="ECO:0000256" key="7">
    <source>
        <dbReference type="ARBA" id="ARBA00022723"/>
    </source>
</evidence>
<evidence type="ECO:0000256" key="9">
    <source>
        <dbReference type="ARBA" id="ARBA00023002"/>
    </source>
</evidence>
<dbReference type="GO" id="GO:0004497">
    <property type="term" value="F:monooxygenase activity"/>
    <property type="evidence" value="ECO:0007669"/>
    <property type="project" value="UniProtKB-KW"/>
</dbReference>
<evidence type="ECO:0000256" key="3">
    <source>
        <dbReference type="ARBA" id="ARBA00005179"/>
    </source>
</evidence>
<dbReference type="GO" id="GO:0020037">
    <property type="term" value="F:heme binding"/>
    <property type="evidence" value="ECO:0007669"/>
    <property type="project" value="InterPro"/>
</dbReference>
<gene>
    <name evidence="15" type="ORF">K466DRAFT_317566</name>
</gene>
<dbReference type="InParanoid" id="A0A5C3P125"/>
<dbReference type="AlphaFoldDB" id="A0A5C3P125"/>
<dbReference type="GO" id="GO:0005506">
    <property type="term" value="F:iron ion binding"/>
    <property type="evidence" value="ECO:0007669"/>
    <property type="project" value="InterPro"/>
</dbReference>
<evidence type="ECO:0000256" key="13">
    <source>
        <dbReference type="PIRSR" id="PIRSR602401-1"/>
    </source>
</evidence>
<dbReference type="SUPFAM" id="SSF48264">
    <property type="entry name" value="Cytochrome P450"/>
    <property type="match status" value="1"/>
</dbReference>
<proteinExistence type="inferred from homology"/>
<evidence type="ECO:0000256" key="10">
    <source>
        <dbReference type="ARBA" id="ARBA00023004"/>
    </source>
</evidence>